<sequence>MSASSEVTAAQKAYQSVKARILSGELPPSEMITEGEVAQQLGISRTPVREALLRLEVEGHLRLYPKRGALVVPIAPAQIHEIFDARLLVESHAAHVACAAPEASHARLLEILSVVINQQSQAIDDGELQRYAELDAQFHHHLIGAGGNTLLTEFATSIRERQQRLVAASVDRDADRARVYLEGHRALYERLRDRDPVGYSDTLAEHLNTAKGTLL</sequence>
<dbReference type="SMART" id="SM00345">
    <property type="entry name" value="HTH_GNTR"/>
    <property type="match status" value="1"/>
</dbReference>
<dbReference type="InterPro" id="IPR036388">
    <property type="entry name" value="WH-like_DNA-bd_sf"/>
</dbReference>
<dbReference type="InterPro" id="IPR011711">
    <property type="entry name" value="GntR_C"/>
</dbReference>
<accession>A0ABY8H7X0</accession>
<evidence type="ECO:0000313" key="5">
    <source>
        <dbReference type="EMBL" id="WFP17244.1"/>
    </source>
</evidence>
<reference evidence="5 6" key="1">
    <citation type="submission" date="2023-04" db="EMBL/GenBank/DDBJ databases">
        <title>Funneling lignin-derived compounds into biodiesel using alkali-halophilic Citricoccus sp. P2.</title>
        <authorList>
            <person name="Luo C.-B."/>
        </authorList>
    </citation>
    <scope>NUCLEOTIDE SEQUENCE [LARGE SCALE GENOMIC DNA]</scope>
    <source>
        <strain evidence="5 6">P2</strain>
    </source>
</reference>
<protein>
    <submittedName>
        <fullName evidence="5">GntR family transcriptional regulator</fullName>
    </submittedName>
</protein>
<dbReference type="PROSITE" id="PS50949">
    <property type="entry name" value="HTH_GNTR"/>
    <property type="match status" value="1"/>
</dbReference>
<evidence type="ECO:0000256" key="2">
    <source>
        <dbReference type="ARBA" id="ARBA00023125"/>
    </source>
</evidence>
<dbReference type="InterPro" id="IPR000524">
    <property type="entry name" value="Tscrpt_reg_HTH_GntR"/>
</dbReference>
<organism evidence="5 6">
    <name type="scientific">Citricoccus muralis</name>
    <dbReference type="NCBI Taxonomy" id="169134"/>
    <lineage>
        <taxon>Bacteria</taxon>
        <taxon>Bacillati</taxon>
        <taxon>Actinomycetota</taxon>
        <taxon>Actinomycetes</taxon>
        <taxon>Micrococcales</taxon>
        <taxon>Micrococcaceae</taxon>
        <taxon>Citricoccus</taxon>
    </lineage>
</organism>
<evidence type="ECO:0000259" key="4">
    <source>
        <dbReference type="PROSITE" id="PS50949"/>
    </source>
</evidence>
<dbReference type="Gene3D" id="1.10.10.10">
    <property type="entry name" value="Winged helix-like DNA-binding domain superfamily/Winged helix DNA-binding domain"/>
    <property type="match status" value="1"/>
</dbReference>
<dbReference type="RefSeq" id="WP_278158611.1">
    <property type="nucleotide sequence ID" value="NZ_CP121252.1"/>
</dbReference>
<keyword evidence="2" id="KW-0238">DNA-binding</keyword>
<keyword evidence="6" id="KW-1185">Reference proteome</keyword>
<dbReference type="Gene3D" id="1.20.120.530">
    <property type="entry name" value="GntR ligand-binding domain-like"/>
    <property type="match status" value="1"/>
</dbReference>
<name>A0ABY8H7X0_9MICC</name>
<dbReference type="SUPFAM" id="SSF46785">
    <property type="entry name" value="Winged helix' DNA-binding domain"/>
    <property type="match status" value="1"/>
</dbReference>
<dbReference type="PANTHER" id="PTHR43537:SF24">
    <property type="entry name" value="GLUCONATE OPERON TRANSCRIPTIONAL REPRESSOR"/>
    <property type="match status" value="1"/>
</dbReference>
<dbReference type="Pfam" id="PF00392">
    <property type="entry name" value="GntR"/>
    <property type="match status" value="1"/>
</dbReference>
<dbReference type="InterPro" id="IPR036390">
    <property type="entry name" value="WH_DNA-bd_sf"/>
</dbReference>
<dbReference type="Proteomes" id="UP001219037">
    <property type="component" value="Chromosome"/>
</dbReference>
<evidence type="ECO:0000313" key="6">
    <source>
        <dbReference type="Proteomes" id="UP001219037"/>
    </source>
</evidence>
<proteinExistence type="predicted"/>
<feature type="domain" description="HTH gntR-type" evidence="4">
    <location>
        <begin position="7"/>
        <end position="74"/>
    </location>
</feature>
<dbReference type="EMBL" id="CP121252">
    <property type="protein sequence ID" value="WFP17244.1"/>
    <property type="molecule type" value="Genomic_DNA"/>
</dbReference>
<dbReference type="Pfam" id="PF07729">
    <property type="entry name" value="FCD"/>
    <property type="match status" value="1"/>
</dbReference>
<keyword evidence="3" id="KW-0804">Transcription</keyword>
<gene>
    <name evidence="5" type="ORF">P8192_03770</name>
</gene>
<dbReference type="PRINTS" id="PR00035">
    <property type="entry name" value="HTHGNTR"/>
</dbReference>
<dbReference type="SMART" id="SM00895">
    <property type="entry name" value="FCD"/>
    <property type="match status" value="1"/>
</dbReference>
<keyword evidence="1" id="KW-0805">Transcription regulation</keyword>
<dbReference type="SUPFAM" id="SSF48008">
    <property type="entry name" value="GntR ligand-binding domain-like"/>
    <property type="match status" value="1"/>
</dbReference>
<dbReference type="InterPro" id="IPR008920">
    <property type="entry name" value="TF_FadR/GntR_C"/>
</dbReference>
<dbReference type="CDD" id="cd07377">
    <property type="entry name" value="WHTH_GntR"/>
    <property type="match status" value="1"/>
</dbReference>
<dbReference type="PANTHER" id="PTHR43537">
    <property type="entry name" value="TRANSCRIPTIONAL REGULATOR, GNTR FAMILY"/>
    <property type="match status" value="1"/>
</dbReference>
<evidence type="ECO:0000256" key="3">
    <source>
        <dbReference type="ARBA" id="ARBA00023163"/>
    </source>
</evidence>
<evidence type="ECO:0000256" key="1">
    <source>
        <dbReference type="ARBA" id="ARBA00023015"/>
    </source>
</evidence>